<dbReference type="GO" id="GO:0016747">
    <property type="term" value="F:acyltransferase activity, transferring groups other than amino-acyl groups"/>
    <property type="evidence" value="ECO:0007669"/>
    <property type="project" value="InterPro"/>
</dbReference>
<dbReference type="STRING" id="56857.A0A200QYM8"/>
<reference evidence="2 3" key="1">
    <citation type="journal article" date="2017" name="Mol. Plant">
        <title>The Genome of Medicinal Plant Macleaya cordata Provides New Insights into Benzylisoquinoline Alkaloids Metabolism.</title>
        <authorList>
            <person name="Liu X."/>
            <person name="Liu Y."/>
            <person name="Huang P."/>
            <person name="Ma Y."/>
            <person name="Qing Z."/>
            <person name="Tang Q."/>
            <person name="Cao H."/>
            <person name="Cheng P."/>
            <person name="Zheng Y."/>
            <person name="Yuan Z."/>
            <person name="Zhou Y."/>
            <person name="Liu J."/>
            <person name="Tang Z."/>
            <person name="Zhuo Y."/>
            <person name="Zhang Y."/>
            <person name="Yu L."/>
            <person name="Huang J."/>
            <person name="Yang P."/>
            <person name="Peng Q."/>
            <person name="Zhang J."/>
            <person name="Jiang W."/>
            <person name="Zhang Z."/>
            <person name="Lin K."/>
            <person name="Ro D.K."/>
            <person name="Chen X."/>
            <person name="Xiong X."/>
            <person name="Shang Y."/>
            <person name="Huang S."/>
            <person name="Zeng J."/>
        </authorList>
    </citation>
    <scope>NUCLEOTIDE SEQUENCE [LARGE SCALE GENOMIC DNA]</scope>
    <source>
        <strain evidence="3">cv. BLH2017</strain>
        <tissue evidence="2">Root</tissue>
    </source>
</reference>
<organism evidence="2 3">
    <name type="scientific">Macleaya cordata</name>
    <name type="common">Five-seeded plume-poppy</name>
    <name type="synonym">Bocconia cordata</name>
    <dbReference type="NCBI Taxonomy" id="56857"/>
    <lineage>
        <taxon>Eukaryota</taxon>
        <taxon>Viridiplantae</taxon>
        <taxon>Streptophyta</taxon>
        <taxon>Embryophyta</taxon>
        <taxon>Tracheophyta</taxon>
        <taxon>Spermatophyta</taxon>
        <taxon>Magnoliopsida</taxon>
        <taxon>Ranunculales</taxon>
        <taxon>Papaveraceae</taxon>
        <taxon>Papaveroideae</taxon>
        <taxon>Macleaya</taxon>
    </lineage>
</organism>
<dbReference type="EMBL" id="MVGT01000754">
    <property type="protein sequence ID" value="OVA15510.1"/>
    <property type="molecule type" value="Genomic_DNA"/>
</dbReference>
<gene>
    <name evidence="2" type="ORF">BVC80_9035g26</name>
</gene>
<evidence type="ECO:0000313" key="2">
    <source>
        <dbReference type="EMBL" id="OVA15510.1"/>
    </source>
</evidence>
<name>A0A200QYM8_MACCD</name>
<dbReference type="AlphaFoldDB" id="A0A200QYM8"/>
<dbReference type="InParanoid" id="A0A200QYM8"/>
<dbReference type="Pfam" id="PF13302">
    <property type="entry name" value="Acetyltransf_3"/>
    <property type="match status" value="1"/>
</dbReference>
<comment type="caution">
    <text evidence="2">The sequence shown here is derived from an EMBL/GenBank/DDBJ whole genome shotgun (WGS) entry which is preliminary data.</text>
</comment>
<protein>
    <submittedName>
        <fullName evidence="2">GNAT domain</fullName>
    </submittedName>
</protein>
<dbReference type="Gene3D" id="3.40.630.30">
    <property type="match status" value="1"/>
</dbReference>
<proteinExistence type="predicted"/>
<keyword evidence="3" id="KW-1185">Reference proteome</keyword>
<accession>A0A200QYM8</accession>
<dbReference type="OrthoDB" id="630895at2759"/>
<feature type="domain" description="N-acetyltransferase" evidence="1">
    <location>
        <begin position="5"/>
        <end position="73"/>
    </location>
</feature>
<dbReference type="SUPFAM" id="SSF55729">
    <property type="entry name" value="Acyl-CoA N-acyltransferases (Nat)"/>
    <property type="match status" value="1"/>
</dbReference>
<dbReference type="InterPro" id="IPR016181">
    <property type="entry name" value="Acyl_CoA_acyltransferase"/>
</dbReference>
<evidence type="ECO:0000313" key="3">
    <source>
        <dbReference type="Proteomes" id="UP000195402"/>
    </source>
</evidence>
<sequence length="75" mass="8686">MDLSRITLRPFNLSDINDFMAWANDDHVIRFTGLNGFTSKEDGLRYLKEIAIPHPWRRSICLDDRSIGFVSIYPG</sequence>
<dbReference type="PANTHER" id="PTHR46067:SF16">
    <property type="entry name" value="N-ACETYLTRANSFERASE DOMAIN-CONTAINING PROTEIN"/>
    <property type="match status" value="1"/>
</dbReference>
<dbReference type="OMA" id="MAWANDD"/>
<dbReference type="InterPro" id="IPR000182">
    <property type="entry name" value="GNAT_dom"/>
</dbReference>
<dbReference type="Proteomes" id="UP000195402">
    <property type="component" value="Unassembled WGS sequence"/>
</dbReference>
<dbReference type="PANTHER" id="PTHR46067">
    <property type="entry name" value="ACYL-COA N-ACYLTRANSFERASES (NAT) SUPERFAMILY PROTEIN"/>
    <property type="match status" value="1"/>
</dbReference>
<evidence type="ECO:0000259" key="1">
    <source>
        <dbReference type="Pfam" id="PF13302"/>
    </source>
</evidence>